<name>A0ABR3EJF5_9AGAR</name>
<sequence length="155" mass="17555">QVQDPTQDLISALEKLDLDTMYGVLVHQAEKSDHGEREWYKEWQGVIGRIRETAEWLDEQQPESHHLILKLCASVEGFHVSFAKSAVQLNGALKLLYARSLYGTEQSLASESDREDDGTKNDPKPLEDAIKAIQTHQREEAAQSYSDVPLYPCCQ</sequence>
<gene>
    <name evidence="2" type="ORF">V5O48_019062</name>
</gene>
<dbReference type="Proteomes" id="UP001465976">
    <property type="component" value="Unassembled WGS sequence"/>
</dbReference>
<keyword evidence="3" id="KW-1185">Reference proteome</keyword>
<evidence type="ECO:0000313" key="3">
    <source>
        <dbReference type="Proteomes" id="UP001465976"/>
    </source>
</evidence>
<feature type="compositionally biased region" description="Basic and acidic residues" evidence="1">
    <location>
        <begin position="117"/>
        <end position="141"/>
    </location>
</feature>
<protein>
    <submittedName>
        <fullName evidence="2">Uncharacterized protein</fullName>
    </submittedName>
</protein>
<evidence type="ECO:0000256" key="1">
    <source>
        <dbReference type="SAM" id="MobiDB-lite"/>
    </source>
</evidence>
<comment type="caution">
    <text evidence="2">The sequence shown here is derived from an EMBL/GenBank/DDBJ whole genome shotgun (WGS) entry which is preliminary data.</text>
</comment>
<accession>A0ABR3EJF5</accession>
<organism evidence="2 3">
    <name type="scientific">Marasmius crinis-equi</name>
    <dbReference type="NCBI Taxonomy" id="585013"/>
    <lineage>
        <taxon>Eukaryota</taxon>
        <taxon>Fungi</taxon>
        <taxon>Dikarya</taxon>
        <taxon>Basidiomycota</taxon>
        <taxon>Agaricomycotina</taxon>
        <taxon>Agaricomycetes</taxon>
        <taxon>Agaricomycetidae</taxon>
        <taxon>Agaricales</taxon>
        <taxon>Marasmiineae</taxon>
        <taxon>Marasmiaceae</taxon>
        <taxon>Marasmius</taxon>
    </lineage>
</organism>
<feature type="region of interest" description="Disordered" evidence="1">
    <location>
        <begin position="106"/>
        <end position="155"/>
    </location>
</feature>
<proteinExistence type="predicted"/>
<evidence type="ECO:0000313" key="2">
    <source>
        <dbReference type="EMBL" id="KAL0563016.1"/>
    </source>
</evidence>
<dbReference type="EMBL" id="JBAHYK010004062">
    <property type="protein sequence ID" value="KAL0563016.1"/>
    <property type="molecule type" value="Genomic_DNA"/>
</dbReference>
<reference evidence="2 3" key="1">
    <citation type="submission" date="2024-02" db="EMBL/GenBank/DDBJ databases">
        <title>A draft genome for the cacao thread blight pathogen Marasmius crinis-equi.</title>
        <authorList>
            <person name="Cohen S.P."/>
            <person name="Baruah I.K."/>
            <person name="Amoako-Attah I."/>
            <person name="Bukari Y."/>
            <person name="Meinhardt L.W."/>
            <person name="Bailey B.A."/>
        </authorList>
    </citation>
    <scope>NUCLEOTIDE SEQUENCE [LARGE SCALE GENOMIC DNA]</scope>
    <source>
        <strain evidence="2 3">GH-76</strain>
    </source>
</reference>
<feature type="non-terminal residue" evidence="2">
    <location>
        <position position="1"/>
    </location>
</feature>